<feature type="domain" description="N-acetyltransferase" evidence="1">
    <location>
        <begin position="36"/>
        <end position="182"/>
    </location>
</feature>
<protein>
    <submittedName>
        <fullName evidence="2">GNAT family N-acetyltransferase</fullName>
    </submittedName>
</protein>
<dbReference type="InterPro" id="IPR016181">
    <property type="entry name" value="Acyl_CoA_acyltransferase"/>
</dbReference>
<dbReference type="InterPro" id="IPR013653">
    <property type="entry name" value="GCN5-like_dom"/>
</dbReference>
<dbReference type="InterPro" id="IPR000182">
    <property type="entry name" value="GNAT_dom"/>
</dbReference>
<dbReference type="EMBL" id="JAROCY010000006">
    <property type="protein sequence ID" value="MDF8333215.1"/>
    <property type="molecule type" value="Genomic_DNA"/>
</dbReference>
<gene>
    <name evidence="2" type="ORF">POM99_08390</name>
</gene>
<comment type="caution">
    <text evidence="2">The sequence shown here is derived from an EMBL/GenBank/DDBJ whole genome shotgun (WGS) entry which is preliminary data.</text>
</comment>
<dbReference type="RefSeq" id="WP_277276675.1">
    <property type="nucleotide sequence ID" value="NZ_JAROCY010000006.1"/>
</dbReference>
<dbReference type="Proteomes" id="UP001222770">
    <property type="component" value="Unassembled WGS sequence"/>
</dbReference>
<organism evidence="2 3">
    <name type="scientific">Novosphingobium cyanobacteriorum</name>
    <dbReference type="NCBI Taxonomy" id="3024215"/>
    <lineage>
        <taxon>Bacteria</taxon>
        <taxon>Pseudomonadati</taxon>
        <taxon>Pseudomonadota</taxon>
        <taxon>Alphaproteobacteria</taxon>
        <taxon>Sphingomonadales</taxon>
        <taxon>Sphingomonadaceae</taxon>
        <taxon>Novosphingobium</taxon>
    </lineage>
</organism>
<dbReference type="PROSITE" id="PS51186">
    <property type="entry name" value="GNAT"/>
    <property type="match status" value="1"/>
</dbReference>
<sequence>MKAALRALAGLLVRDYRINWIYAAEGTSPLLLRPDEAIRPVDEALRNQLAQSRTAKVANSLSYANAGLEGLALLRDGDPLCVAHFAQGAQYGRAATWPLRSGEVALMDIATEDAARGQGLAPRMIAAASRHFLGAGALRMIAFIWWSNTPSVRAFRKAGWRRIGLSLEWQGRGPWRKLHIPL</sequence>
<evidence type="ECO:0000259" key="1">
    <source>
        <dbReference type="PROSITE" id="PS51186"/>
    </source>
</evidence>
<proteinExistence type="predicted"/>
<dbReference type="Gene3D" id="3.40.630.30">
    <property type="match status" value="1"/>
</dbReference>
<dbReference type="Pfam" id="PF08445">
    <property type="entry name" value="FR47"/>
    <property type="match status" value="1"/>
</dbReference>
<accession>A0ABT6CH07</accession>
<keyword evidence="3" id="KW-1185">Reference proteome</keyword>
<evidence type="ECO:0000313" key="2">
    <source>
        <dbReference type="EMBL" id="MDF8333215.1"/>
    </source>
</evidence>
<evidence type="ECO:0000313" key="3">
    <source>
        <dbReference type="Proteomes" id="UP001222770"/>
    </source>
</evidence>
<name>A0ABT6CH07_9SPHN</name>
<reference evidence="2 3" key="1">
    <citation type="submission" date="2023-03" db="EMBL/GenBank/DDBJ databases">
        <title>Novosphingobium cyanobacteriorum sp. nov., isolated from a eutrophic reservoir during the Microcystis bloom period.</title>
        <authorList>
            <person name="Kang M."/>
            <person name="Le V."/>
            <person name="Ko S.-R."/>
            <person name="Lee S.-A."/>
            <person name="Ahn C.-Y."/>
        </authorList>
    </citation>
    <scope>NUCLEOTIDE SEQUENCE [LARGE SCALE GENOMIC DNA]</scope>
    <source>
        <strain evidence="2 3">HBC54</strain>
    </source>
</reference>
<dbReference type="SUPFAM" id="SSF55729">
    <property type="entry name" value="Acyl-CoA N-acyltransferases (Nat)"/>
    <property type="match status" value="1"/>
</dbReference>